<dbReference type="PROSITE" id="PS50005">
    <property type="entry name" value="TPR"/>
    <property type="match status" value="1"/>
</dbReference>
<dbReference type="GO" id="GO:0005874">
    <property type="term" value="C:microtubule"/>
    <property type="evidence" value="ECO:0007669"/>
    <property type="project" value="UniProtKB-KW"/>
</dbReference>
<dbReference type="InterPro" id="IPR019734">
    <property type="entry name" value="TPR_rpt"/>
</dbReference>
<dbReference type="InterPro" id="IPR004027">
    <property type="entry name" value="SEC_C_motif"/>
</dbReference>
<comment type="similarity">
    <text evidence="2">Belongs to the kinesin light chain family.</text>
</comment>
<proteinExistence type="inferred from homology"/>
<reference evidence="13" key="1">
    <citation type="submission" date="2009-08" db="EMBL/GenBank/DDBJ databases">
        <authorList>
            <consortium name="US DOE Joint Genome Institute"/>
            <person name="Lucas S."/>
            <person name="Copeland A."/>
            <person name="Lapidus A."/>
            <person name="Glavina del Rio T."/>
            <person name="Dalin E."/>
            <person name="Tice H."/>
            <person name="Bruce D."/>
            <person name="Barry K."/>
            <person name="Pitluck S."/>
            <person name="Lowry S."/>
            <person name="Larimer F."/>
            <person name="Land M."/>
            <person name="Hauser L."/>
            <person name="Kyrpides N."/>
            <person name="Ivanova N."/>
            <person name="McMahon K.D."/>
            <person name="Hugenholtz P."/>
        </authorList>
    </citation>
    <scope>NUCLEOTIDE SEQUENCE</scope>
    <source>
        <strain evidence="13">UW-1</strain>
    </source>
</reference>
<evidence type="ECO:0000313" key="13">
    <source>
        <dbReference type="EMBL" id="ACV35371.1"/>
    </source>
</evidence>
<evidence type="ECO:0000256" key="8">
    <source>
        <dbReference type="ARBA" id="ARBA00023175"/>
    </source>
</evidence>
<dbReference type="InterPro" id="IPR027417">
    <property type="entry name" value="P-loop_NTPase"/>
</dbReference>
<dbReference type="InterPro" id="IPR002151">
    <property type="entry name" value="Kinesin_light"/>
</dbReference>
<accession>C7RN04</accession>
<keyword evidence="8" id="KW-0505">Motor protein</keyword>
<dbReference type="InterPro" id="IPR025139">
    <property type="entry name" value="DUF4062"/>
</dbReference>
<sequence>MHLVQIFLSTVSAEFRSYRDTLSHYLTRPNVSVAVQEDFIATGTETLDMLDGYIRQCDAVIHLVGDMTGAPAQTPSLTVIRYRYPDLGEKLPPLAPFLVPGASALSYTQWEAWLALYHRKPLIIAVPEESTPRDARYELIPEQRAAQQAHLQRLAEVERYPIHFAGVERLAVDVFRSKLFDLFVAAGVAKRVAHLPYPSLGDLFKGRGERLKALHASLVNAPAKGAAAVVGKALHGLGGVGKTRLAVEYAWHHADDYTALLFVGADSPEALQRNLAGLCSRAILELPEYQITEVPVQCAAVMRWLQRNPGWLLILDNVDSEAAAQAAEGLLPQLPGGHVLITSRLSNWSGSVEALPLDVLDTPAAVDFLLARTDAKRRKQADDAEQARILAVELAGLALALEQASAYIAQRRLSMTGYLAEWRGQRDKVLSWYNERLMQYPKSLAVTWQTSVDQLGEAGQRLLQRLAWLAPDPIPESLLDVAVPGATTDDDADAALAELESYSLVVRAADAPVFTIHRLVQTVAQRGADGAALTEALGWISGAFVADPTDVRSWPVLTPLLSHVRAIAAYADEAGIADPTALLMNQTGLLLHGMGLYTQAEPLWARALEIREKSLGPEHPHVAMSLNNLAMLYYAQGAYAKAEPLFARALAIREKSLGPEHPDVAVSLNNLAMRYYAQGAYAKAEPLYARARAIWEKALGPEHPHVAMSLNNLAMLYYAQGAYAKAEPLFAGALAIREKALGPEHPDVAMSLNNLALLYCAQRAYAKAEPLFARALAIWEKALGPEHPDVAKSLNNLALLYYAQGAYVKAEPLYARALAIWEKALGPEHPDVAMSLNNLALLYHAQGAYAKAEPLYARALAIWEKALGSEHPDVAKGLNNLAMLYHAQGASAKAEPLYARALAIREKMRGPEHLNTHAARKAINSLGSQTVAQVQGSSIAADTHNGVTLTRNSPCPCGSGKRYRQCHGALT</sequence>
<dbReference type="AlphaFoldDB" id="C7RN04"/>
<keyword evidence="3" id="KW-0963">Cytoplasm</keyword>
<dbReference type="STRING" id="522306.CAP2UW1_2075"/>
<dbReference type="eggNOG" id="COG3012">
    <property type="taxonomic scope" value="Bacteria"/>
</dbReference>
<dbReference type="OrthoDB" id="135105at2"/>
<feature type="domain" description="DUF7779" evidence="12">
    <location>
        <begin position="451"/>
        <end position="526"/>
    </location>
</feature>
<gene>
    <name evidence="13" type="ordered locus">CAP2UW1_2075</name>
</gene>
<organism evidence="13">
    <name type="scientific">Accumulibacter regalis</name>
    <dbReference type="NCBI Taxonomy" id="522306"/>
    <lineage>
        <taxon>Bacteria</taxon>
        <taxon>Pseudomonadati</taxon>
        <taxon>Pseudomonadota</taxon>
        <taxon>Betaproteobacteria</taxon>
        <taxon>Candidatus Accumulibacter</taxon>
    </lineage>
</organism>
<feature type="domain" description="DUF4062" evidence="11">
    <location>
        <begin position="5"/>
        <end position="78"/>
    </location>
</feature>
<dbReference type="Gene3D" id="1.25.40.10">
    <property type="entry name" value="Tetratricopeptide repeat domain"/>
    <property type="match status" value="2"/>
</dbReference>
<dbReference type="NCBIfam" id="NF040586">
    <property type="entry name" value="FxSxx_TPR"/>
    <property type="match status" value="1"/>
</dbReference>
<dbReference type="Pfam" id="PF25000">
    <property type="entry name" value="DUF7779"/>
    <property type="match status" value="1"/>
</dbReference>
<keyword evidence="4" id="KW-0493">Microtubule</keyword>
<dbReference type="SUPFAM" id="SSF48452">
    <property type="entry name" value="TPR-like"/>
    <property type="match status" value="2"/>
</dbReference>
<feature type="repeat" description="TPR" evidence="10">
    <location>
        <begin position="623"/>
        <end position="656"/>
    </location>
</feature>
<evidence type="ECO:0000256" key="1">
    <source>
        <dbReference type="ARBA" id="ARBA00004245"/>
    </source>
</evidence>
<dbReference type="GO" id="GO:0007018">
    <property type="term" value="P:microtubule-based movement"/>
    <property type="evidence" value="ECO:0007669"/>
    <property type="project" value="TreeGrafter"/>
</dbReference>
<evidence type="ECO:0000256" key="6">
    <source>
        <dbReference type="ARBA" id="ARBA00022803"/>
    </source>
</evidence>
<evidence type="ECO:0000256" key="7">
    <source>
        <dbReference type="ARBA" id="ARBA00023054"/>
    </source>
</evidence>
<evidence type="ECO:0000259" key="11">
    <source>
        <dbReference type="Pfam" id="PF13271"/>
    </source>
</evidence>
<dbReference type="eggNOG" id="COG0457">
    <property type="taxonomic scope" value="Bacteria"/>
</dbReference>
<keyword evidence="7" id="KW-0175">Coiled coil</keyword>
<dbReference type="SUPFAM" id="SSF52540">
    <property type="entry name" value="P-loop containing nucleoside triphosphate hydrolases"/>
    <property type="match status" value="1"/>
</dbReference>
<dbReference type="SUPFAM" id="SSF103642">
    <property type="entry name" value="Sec-C motif"/>
    <property type="match status" value="1"/>
</dbReference>
<evidence type="ECO:0000256" key="5">
    <source>
        <dbReference type="ARBA" id="ARBA00022737"/>
    </source>
</evidence>
<dbReference type="Pfam" id="PF13424">
    <property type="entry name" value="TPR_12"/>
    <property type="match status" value="4"/>
</dbReference>
<dbReference type="KEGG" id="app:CAP2UW1_2075"/>
<dbReference type="PANTHER" id="PTHR45783">
    <property type="entry name" value="KINESIN LIGHT CHAIN"/>
    <property type="match status" value="1"/>
</dbReference>
<keyword evidence="9" id="KW-0206">Cytoskeleton</keyword>
<dbReference type="Pfam" id="PF13271">
    <property type="entry name" value="DUF4062"/>
    <property type="match status" value="1"/>
</dbReference>
<dbReference type="GO" id="GO:0005871">
    <property type="term" value="C:kinesin complex"/>
    <property type="evidence" value="ECO:0007669"/>
    <property type="project" value="InterPro"/>
</dbReference>
<protein>
    <submittedName>
        <fullName evidence="13">SEC-C motif domain protein</fullName>
    </submittedName>
</protein>
<name>C7RN04_ACCRE</name>
<keyword evidence="6 10" id="KW-0802">TPR repeat</keyword>
<dbReference type="SMART" id="SM00028">
    <property type="entry name" value="TPR"/>
    <property type="match status" value="8"/>
</dbReference>
<dbReference type="HOGENOM" id="CLU_292841_0_0_4"/>
<evidence type="ECO:0000256" key="3">
    <source>
        <dbReference type="ARBA" id="ARBA00022490"/>
    </source>
</evidence>
<dbReference type="eggNOG" id="COG3903">
    <property type="taxonomic scope" value="Bacteria"/>
</dbReference>
<dbReference type="Pfam" id="PF02810">
    <property type="entry name" value="SEC-C"/>
    <property type="match status" value="1"/>
</dbReference>
<evidence type="ECO:0000256" key="9">
    <source>
        <dbReference type="ARBA" id="ARBA00023212"/>
    </source>
</evidence>
<evidence type="ECO:0000259" key="12">
    <source>
        <dbReference type="Pfam" id="PF25000"/>
    </source>
</evidence>
<evidence type="ECO:0000256" key="4">
    <source>
        <dbReference type="ARBA" id="ARBA00022701"/>
    </source>
</evidence>
<evidence type="ECO:0000256" key="2">
    <source>
        <dbReference type="ARBA" id="ARBA00009622"/>
    </source>
</evidence>
<dbReference type="Gene3D" id="3.40.50.300">
    <property type="entry name" value="P-loop containing nucleotide triphosphate hydrolases"/>
    <property type="match status" value="1"/>
</dbReference>
<dbReference type="EMBL" id="CP001715">
    <property type="protein sequence ID" value="ACV35371.1"/>
    <property type="molecule type" value="Genomic_DNA"/>
</dbReference>
<reference evidence="13" key="2">
    <citation type="submission" date="2009-09" db="EMBL/GenBank/DDBJ databases">
        <title>Complete sequence of chromosome of Candidatus Accumulibacter phosphatis clade IIA str. UW-1.</title>
        <authorList>
            <consortium name="US DOE Joint Genome Institute"/>
            <person name="Martin H.G."/>
            <person name="Ivanova N."/>
            <person name="Kunin V."/>
            <person name="Warnecke F."/>
            <person name="Barry K."/>
            <person name="He S."/>
            <person name="Salamov A."/>
            <person name="Szeto E."/>
            <person name="Dalin E."/>
            <person name="Pangilinan J.L."/>
            <person name="Lapidus A."/>
            <person name="Lowry S."/>
            <person name="Kyrpides N.C."/>
            <person name="McMahon K.D."/>
            <person name="Hugenholtz P."/>
        </authorList>
    </citation>
    <scope>NUCLEOTIDE SEQUENCE [LARGE SCALE GENOMIC DNA]</scope>
    <source>
        <strain evidence="13">UW-1</strain>
    </source>
</reference>
<dbReference type="PANTHER" id="PTHR45783:SF3">
    <property type="entry name" value="KINESIN LIGHT CHAIN"/>
    <property type="match status" value="1"/>
</dbReference>
<dbReference type="GO" id="GO:0019894">
    <property type="term" value="F:kinesin binding"/>
    <property type="evidence" value="ECO:0007669"/>
    <property type="project" value="TreeGrafter"/>
</dbReference>
<dbReference type="InterPro" id="IPR011990">
    <property type="entry name" value="TPR-like_helical_dom_sf"/>
</dbReference>
<keyword evidence="5" id="KW-0677">Repeat</keyword>
<dbReference type="PRINTS" id="PR00381">
    <property type="entry name" value="KINESINLIGHT"/>
</dbReference>
<comment type="subcellular location">
    <subcellularLocation>
        <location evidence="1">Cytoplasm</location>
        <location evidence="1">Cytoskeleton</location>
    </subcellularLocation>
</comment>
<evidence type="ECO:0000256" key="10">
    <source>
        <dbReference type="PROSITE-ProRule" id="PRU00339"/>
    </source>
</evidence>
<dbReference type="InterPro" id="IPR056681">
    <property type="entry name" value="DUF7779"/>
</dbReference>
<dbReference type="GO" id="GO:0005737">
    <property type="term" value="C:cytoplasm"/>
    <property type="evidence" value="ECO:0007669"/>
    <property type="project" value="TreeGrafter"/>
</dbReference>